<dbReference type="EMBL" id="JBDXMX010000001">
    <property type="protein sequence ID" value="MEO9246780.1"/>
    <property type="molecule type" value="Genomic_DNA"/>
</dbReference>
<keyword evidence="2" id="KW-1185">Reference proteome</keyword>
<gene>
    <name evidence="1" type="ORF">ABDK96_03700</name>
</gene>
<protein>
    <submittedName>
        <fullName evidence="1">Uncharacterized protein</fullName>
    </submittedName>
</protein>
<evidence type="ECO:0000313" key="1">
    <source>
        <dbReference type="EMBL" id="MEO9246780.1"/>
    </source>
</evidence>
<reference evidence="1 2" key="1">
    <citation type="submission" date="2024-05" db="EMBL/GenBank/DDBJ databases">
        <authorList>
            <person name="Yi C."/>
        </authorList>
    </citation>
    <scope>NUCLEOTIDE SEQUENCE [LARGE SCALE GENOMIC DNA]</scope>
    <source>
        <strain evidence="1 2">XS13</strain>
    </source>
</reference>
<comment type="caution">
    <text evidence="1">The sequence shown here is derived from an EMBL/GenBank/DDBJ whole genome shotgun (WGS) entry which is preliminary data.</text>
</comment>
<sequence>MSEFTEARNEAATALLQKITEQVQAQDSPKSTRMLAEAYALVQGTFTGGPQLNVKK</sequence>
<dbReference type="RefSeq" id="WP_309808574.1">
    <property type="nucleotide sequence ID" value="NZ_JBDXMX010000001.1"/>
</dbReference>
<evidence type="ECO:0000313" key="2">
    <source>
        <dbReference type="Proteomes" id="UP001484097"/>
    </source>
</evidence>
<accession>A0ABV0IF35</accession>
<dbReference type="Proteomes" id="UP001484097">
    <property type="component" value="Unassembled WGS sequence"/>
</dbReference>
<name>A0ABV0IF35_9MICC</name>
<proteinExistence type="predicted"/>
<organism evidence="1 2">
    <name type="scientific">Citricoccus nitrophenolicus</name>
    <dbReference type="NCBI Taxonomy" id="863575"/>
    <lineage>
        <taxon>Bacteria</taxon>
        <taxon>Bacillati</taxon>
        <taxon>Actinomycetota</taxon>
        <taxon>Actinomycetes</taxon>
        <taxon>Micrococcales</taxon>
        <taxon>Micrococcaceae</taxon>
        <taxon>Citricoccus</taxon>
    </lineage>
</organism>